<dbReference type="InterPro" id="IPR029016">
    <property type="entry name" value="GAF-like_dom_sf"/>
</dbReference>
<reference evidence="6 7" key="1">
    <citation type="submission" date="2019-11" db="EMBL/GenBank/DDBJ databases">
        <title>Comparative genomics of hydrocarbon-degrading Desulfosarcina strains.</title>
        <authorList>
            <person name="Watanabe M."/>
            <person name="Kojima H."/>
            <person name="Fukui M."/>
        </authorList>
    </citation>
    <scope>NUCLEOTIDE SEQUENCE [LARGE SCALE GENOMIC DNA]</scope>
    <source>
        <strain evidence="6 7">PL12</strain>
    </source>
</reference>
<keyword evidence="1" id="KW-0805">Transcription regulation</keyword>
<dbReference type="GO" id="GO:0003700">
    <property type="term" value="F:DNA-binding transcription factor activity"/>
    <property type="evidence" value="ECO:0007669"/>
    <property type="project" value="TreeGrafter"/>
</dbReference>
<accession>A0A5K7YQ36</accession>
<dbReference type="InterPro" id="IPR005471">
    <property type="entry name" value="Tscrpt_reg_IclR_N"/>
</dbReference>
<dbReference type="InterPro" id="IPR014757">
    <property type="entry name" value="Tscrpt_reg_IclR_C"/>
</dbReference>
<dbReference type="RefSeq" id="WP_155317152.1">
    <property type="nucleotide sequence ID" value="NZ_AP021874.1"/>
</dbReference>
<dbReference type="EMBL" id="AP021874">
    <property type="protein sequence ID" value="BBO69071.1"/>
    <property type="molecule type" value="Genomic_DNA"/>
</dbReference>
<dbReference type="SUPFAM" id="SSF55781">
    <property type="entry name" value="GAF domain-like"/>
    <property type="match status" value="1"/>
</dbReference>
<dbReference type="PROSITE" id="PS51077">
    <property type="entry name" value="HTH_ICLR"/>
    <property type="match status" value="1"/>
</dbReference>
<protein>
    <submittedName>
        <fullName evidence="6">IclR family transcriptional regulator</fullName>
    </submittedName>
</protein>
<evidence type="ECO:0000313" key="6">
    <source>
        <dbReference type="EMBL" id="BBO69071.1"/>
    </source>
</evidence>
<dbReference type="FunFam" id="1.10.10.10:FF:000056">
    <property type="entry name" value="IclR family transcriptional regulator"/>
    <property type="match status" value="1"/>
</dbReference>
<dbReference type="PANTHER" id="PTHR30136">
    <property type="entry name" value="HELIX-TURN-HELIX TRANSCRIPTIONAL REGULATOR, ICLR FAMILY"/>
    <property type="match status" value="1"/>
</dbReference>
<dbReference type="InterPro" id="IPR050707">
    <property type="entry name" value="HTH_MetabolicPath_Reg"/>
</dbReference>
<organism evidence="6 7">
    <name type="scientific">Desulfosarcina alkanivorans</name>
    <dbReference type="NCBI Taxonomy" id="571177"/>
    <lineage>
        <taxon>Bacteria</taxon>
        <taxon>Pseudomonadati</taxon>
        <taxon>Thermodesulfobacteriota</taxon>
        <taxon>Desulfobacteria</taxon>
        <taxon>Desulfobacterales</taxon>
        <taxon>Desulfosarcinaceae</taxon>
        <taxon>Desulfosarcina</taxon>
    </lineage>
</organism>
<dbReference type="SUPFAM" id="SSF46785">
    <property type="entry name" value="Winged helix' DNA-binding domain"/>
    <property type="match status" value="1"/>
</dbReference>
<keyword evidence="3" id="KW-0804">Transcription</keyword>
<dbReference type="GO" id="GO:0045892">
    <property type="term" value="P:negative regulation of DNA-templated transcription"/>
    <property type="evidence" value="ECO:0007669"/>
    <property type="project" value="TreeGrafter"/>
</dbReference>
<dbReference type="Gene3D" id="3.30.450.40">
    <property type="match status" value="1"/>
</dbReference>
<evidence type="ECO:0000259" key="4">
    <source>
        <dbReference type="PROSITE" id="PS51077"/>
    </source>
</evidence>
<dbReference type="KEGG" id="dalk:DSCA_30010"/>
<dbReference type="InterPro" id="IPR036388">
    <property type="entry name" value="WH-like_DNA-bd_sf"/>
</dbReference>
<dbReference type="Gene3D" id="1.10.10.10">
    <property type="entry name" value="Winged helix-like DNA-binding domain superfamily/Winged helix DNA-binding domain"/>
    <property type="match status" value="1"/>
</dbReference>
<evidence type="ECO:0000256" key="1">
    <source>
        <dbReference type="ARBA" id="ARBA00023015"/>
    </source>
</evidence>
<dbReference type="AlphaFoldDB" id="A0A5K7YQ36"/>
<dbReference type="GO" id="GO:0003677">
    <property type="term" value="F:DNA binding"/>
    <property type="evidence" value="ECO:0007669"/>
    <property type="project" value="UniProtKB-KW"/>
</dbReference>
<gene>
    <name evidence="6" type="ORF">DSCA_30010</name>
</gene>
<dbReference type="PROSITE" id="PS51078">
    <property type="entry name" value="ICLR_ED"/>
    <property type="match status" value="1"/>
</dbReference>
<evidence type="ECO:0000259" key="5">
    <source>
        <dbReference type="PROSITE" id="PS51078"/>
    </source>
</evidence>
<dbReference type="InterPro" id="IPR036390">
    <property type="entry name" value="WH_DNA-bd_sf"/>
</dbReference>
<dbReference type="OrthoDB" id="9807558at2"/>
<dbReference type="PANTHER" id="PTHR30136:SF24">
    <property type="entry name" value="HTH-TYPE TRANSCRIPTIONAL REPRESSOR ALLR"/>
    <property type="match status" value="1"/>
</dbReference>
<dbReference type="Proteomes" id="UP000427906">
    <property type="component" value="Chromosome"/>
</dbReference>
<sequence>MASQRSKKKAVPETANRYQVKSLEKALLILELMIDEGRDLSITEIGQRLGYGKGTIHRILGTLRDRKFVRQYPATKLYGLGVRTLTIGTPSKKENFLRKSMVPFLRELHLQCRETVNAAVNEYNQIRYIFRLESEEMLRISTPAGARFPVHCSATGKIFLSYLSNEDIKRIHGGKNTLKKMTDRSIGTIAELINAVETVRKKGVAYDDEEALNGVYCVAAPILNAKGECLASISISTPKNRITEEKSDQFAKMVMATARQISDSLDAS</sequence>
<dbReference type="Pfam" id="PF01614">
    <property type="entry name" value="IclR_C"/>
    <property type="match status" value="1"/>
</dbReference>
<name>A0A5K7YQ36_9BACT</name>
<dbReference type="SMART" id="SM00346">
    <property type="entry name" value="HTH_ICLR"/>
    <property type="match status" value="1"/>
</dbReference>
<evidence type="ECO:0000256" key="2">
    <source>
        <dbReference type="ARBA" id="ARBA00023125"/>
    </source>
</evidence>
<proteinExistence type="predicted"/>
<evidence type="ECO:0000256" key="3">
    <source>
        <dbReference type="ARBA" id="ARBA00023163"/>
    </source>
</evidence>
<evidence type="ECO:0000313" key="7">
    <source>
        <dbReference type="Proteomes" id="UP000427906"/>
    </source>
</evidence>
<keyword evidence="7" id="KW-1185">Reference proteome</keyword>
<keyword evidence="2" id="KW-0238">DNA-binding</keyword>
<feature type="domain" description="IclR-ED" evidence="5">
    <location>
        <begin position="83"/>
        <end position="267"/>
    </location>
</feature>
<dbReference type="Pfam" id="PF09339">
    <property type="entry name" value="HTH_IclR"/>
    <property type="match status" value="1"/>
</dbReference>
<feature type="domain" description="HTH iclR-type" evidence="4">
    <location>
        <begin position="20"/>
        <end position="82"/>
    </location>
</feature>